<dbReference type="PANTHER" id="PTHR16046:SF10">
    <property type="entry name" value="SMC5-SMC6 COMPLEX LOCALIZATION FACTOR PROTEIN 2"/>
    <property type="match status" value="1"/>
</dbReference>
<dbReference type="GO" id="GO:0035861">
    <property type="term" value="C:site of double-strand break"/>
    <property type="evidence" value="ECO:0007669"/>
    <property type="project" value="TreeGrafter"/>
</dbReference>
<dbReference type="PANTHER" id="PTHR16046">
    <property type="entry name" value="SMC5-SMC6 COMPLEX LOCALIZATION FACTOR 2"/>
    <property type="match status" value="1"/>
</dbReference>
<evidence type="ECO:0000313" key="4">
    <source>
        <dbReference type="Ensembl" id="ENSVKKP00000021686.1"/>
    </source>
</evidence>
<dbReference type="OrthoDB" id="6158547at2759"/>
<feature type="compositionally biased region" description="Polar residues" evidence="2">
    <location>
        <begin position="323"/>
        <end position="342"/>
    </location>
</feature>
<dbReference type="InterPro" id="IPR026161">
    <property type="entry name" value="FAM178"/>
</dbReference>
<protein>
    <submittedName>
        <fullName evidence="4">SMC5-SMC6 complex localization factor 2</fullName>
    </submittedName>
</protein>
<feature type="compositionally biased region" description="Polar residues" evidence="2">
    <location>
        <begin position="307"/>
        <end position="316"/>
    </location>
</feature>
<proteinExistence type="inferred from homology"/>
<feature type="region of interest" description="Disordered" evidence="2">
    <location>
        <begin position="46"/>
        <end position="74"/>
    </location>
</feature>
<keyword evidence="5" id="KW-1185">Reference proteome</keyword>
<evidence type="ECO:0000313" key="5">
    <source>
        <dbReference type="Proteomes" id="UP000694545"/>
    </source>
</evidence>
<evidence type="ECO:0000256" key="1">
    <source>
        <dbReference type="ARBA" id="ARBA00010311"/>
    </source>
</evidence>
<feature type="region of interest" description="Disordered" evidence="2">
    <location>
        <begin position="267"/>
        <end position="381"/>
    </location>
</feature>
<dbReference type="AlphaFoldDB" id="A0A8D2LFT6"/>
<feature type="domain" description="Coiled-coil SMC6 And NSE5 INteracting (CANIN)" evidence="3">
    <location>
        <begin position="644"/>
        <end position="1008"/>
    </location>
</feature>
<accession>A0A8D2LFT6</accession>
<dbReference type="Pfam" id="PF14816">
    <property type="entry name" value="CANIN"/>
    <property type="match status" value="1"/>
</dbReference>
<feature type="region of interest" description="Disordered" evidence="2">
    <location>
        <begin position="107"/>
        <end position="127"/>
    </location>
</feature>
<dbReference type="KEGG" id="vko:123027057"/>
<evidence type="ECO:0000259" key="3">
    <source>
        <dbReference type="Pfam" id="PF14816"/>
    </source>
</evidence>
<feature type="compositionally biased region" description="Basic and acidic residues" evidence="2">
    <location>
        <begin position="357"/>
        <end position="381"/>
    </location>
</feature>
<reference evidence="4" key="2">
    <citation type="submission" date="2025-09" db="UniProtKB">
        <authorList>
            <consortium name="Ensembl"/>
        </authorList>
    </citation>
    <scope>IDENTIFICATION</scope>
</reference>
<name>A0A8D2LFT6_VARKO</name>
<dbReference type="GO" id="GO:1990166">
    <property type="term" value="P:protein localization to site of double-strand break"/>
    <property type="evidence" value="ECO:0007669"/>
    <property type="project" value="TreeGrafter"/>
</dbReference>
<dbReference type="OMA" id="NDIMSEM"/>
<dbReference type="Ensembl" id="ENSVKKT00000022230.1">
    <property type="protein sequence ID" value="ENSVKKP00000021686.1"/>
    <property type="gene ID" value="ENSVKKG00000014496.1"/>
</dbReference>
<dbReference type="Proteomes" id="UP000694545">
    <property type="component" value="Unplaced"/>
</dbReference>
<dbReference type="GeneID" id="123027057"/>
<dbReference type="GO" id="GO:2000781">
    <property type="term" value="P:positive regulation of double-strand break repair"/>
    <property type="evidence" value="ECO:0007669"/>
    <property type="project" value="TreeGrafter"/>
</dbReference>
<evidence type="ECO:0000256" key="2">
    <source>
        <dbReference type="SAM" id="MobiDB-lite"/>
    </source>
</evidence>
<gene>
    <name evidence="4" type="primary">SLF2</name>
</gene>
<organism evidence="4 5">
    <name type="scientific">Varanus komodoensis</name>
    <name type="common">Komodo dragon</name>
    <dbReference type="NCBI Taxonomy" id="61221"/>
    <lineage>
        <taxon>Eukaryota</taxon>
        <taxon>Metazoa</taxon>
        <taxon>Chordata</taxon>
        <taxon>Craniata</taxon>
        <taxon>Vertebrata</taxon>
        <taxon>Euteleostomi</taxon>
        <taxon>Lepidosauria</taxon>
        <taxon>Squamata</taxon>
        <taxon>Bifurcata</taxon>
        <taxon>Unidentata</taxon>
        <taxon>Episquamata</taxon>
        <taxon>Toxicofera</taxon>
        <taxon>Anguimorpha</taxon>
        <taxon>Paleoanguimorpha</taxon>
        <taxon>Varanoidea</taxon>
        <taxon>Varanidae</taxon>
        <taxon>Varanus</taxon>
    </lineage>
</organism>
<dbReference type="GO" id="GO:0006974">
    <property type="term" value="P:DNA damage response"/>
    <property type="evidence" value="ECO:0007669"/>
    <property type="project" value="TreeGrafter"/>
</dbReference>
<feature type="compositionally biased region" description="Polar residues" evidence="2">
    <location>
        <begin position="281"/>
        <end position="298"/>
    </location>
</feature>
<comment type="similarity">
    <text evidence="1">Belongs to the FAM178 family.</text>
</comment>
<sequence length="1130" mass="127088">MTGSAVLWRTEGSERSVCVSARSEAAVLSADMTYCLSGGNDSSGGGDGLSALDSPASSPGRPCKPIGRRDSTKDSRNQCITDFFKPVLKQECRNGEADFQVSCSELPRKTVSSPKPNRRKKLLPASNRSPIKEALLKAARSEKKDYPDIGINMTMKAANQKVLVQKICIVDSSTDCPLKDSTFTKTHEINGKCPVRTRTPLVENSRERKMEHTTGSDLNKWTSISENDSLEKESHISWCKKPRGSKMLQPDSVTTSSQVLLETVGRERQMKEKMQSKQQSFGSVNKSLETSPSNQDSSHLLRKRASLASQESSSGCVSDKSIMKQSQSCPSAHLNPSNTSGISKHKEFSGKRKRISLKMDMKSSQKPTEKHNFSSSLEKDNSDYVKDQMLSNVQQDVMNPSNKDLPVSVEFLDVEENGDSAYDYITNTNKQIQTADVKESQSQKFSQEVVGFKTFGNELIASQENLLISKQSKELSSHIQSTNLLKALERKVHKRDPPFCRSDNSPLPPTSYKSLLKEKAEETRENVSTVPSQRSAVLHVPSLTDNNIRSSDACDPVPIPRSSCNLNELNKGVSNPKTDTLNSKLGSLSVCEDGTSDSDLDSSDDELMTLEEILAQSIRASAKRSEQRSDEDDMTDTMIASHNIAVSYMNHMEDLLKEKEEFRRADELEQQLQQLEWGAEINSLPEKQPDDGKLSAEQRAFLERFSIISDTIPDQHPGENIFQLIHAGKIFNQHNLDLRNSGFHPQNPIEKYLLGSGITQQLFVIIEGLLKSAYHSSPCPVPILKWMFQMMSIHPDSSVSRKILDGLMTLTVEHASADNDHPRPWIPSLFDIAAVLVNLGAPFCALFPLQNFQPSFTEDDIMSEMSETVMKQQSGDILGDSTPFFLLIDTSLCNMAKFLQLCISICPDGYTDEDIFLLLLLLFKLSLEKELKQFPLVDLECLVIKLLENIREWDTKMAELCVAISCLSNHHHNLLWLVQFVPNWITRGRQVRRHLSLVIISKLLKNHESIPSSHDQQMSLLCKNLVKMKPSNLLKRLSEPQVYYLIYVLLHLVREATNAEVIDCSHRAWLLKLCSSLEKHVKCDIREDVRLFYRTKVKDLVARTYSKWQEMIHSCRPTQGKIHDFWVPDS</sequence>
<dbReference type="RefSeq" id="XP_044293338.1">
    <property type="nucleotide sequence ID" value="XM_044437403.1"/>
</dbReference>
<dbReference type="CTD" id="55719"/>
<reference evidence="4" key="1">
    <citation type="submission" date="2025-08" db="UniProtKB">
        <authorList>
            <consortium name="Ensembl"/>
        </authorList>
    </citation>
    <scope>IDENTIFICATION</scope>
</reference>
<dbReference type="InterPro" id="IPR044276">
    <property type="entry name" value="CANIN_dom"/>
</dbReference>
<dbReference type="GO" id="GO:0005634">
    <property type="term" value="C:nucleus"/>
    <property type="evidence" value="ECO:0007669"/>
    <property type="project" value="TreeGrafter"/>
</dbReference>